<feature type="domain" description="Outer membrane lipoprotein BamD-like" evidence="3">
    <location>
        <begin position="174"/>
        <end position="246"/>
    </location>
</feature>
<sequence length="257" mass="26124">MGDPERLLSAKSGADPLERELLGSVRHVGPPEGAKERAWSGIASELAAAAAVGVTAGSGAAAAKKAAAGSLSSSALSIKAAAVLVGGGLALGAGYWALSSSAEPPPGRSSGPEQAQAVAPQVSATAPEEPQAPVATAAEPAPRPEPRSEAPIDAEPSRRPSGPKPTETDLLRAESALLTEARAKLRSGDAAAAAATLERLRAQFPNGVLRQEREVLAIDVLASRGNMQEAKRRAQAFVKQYPGSPHSAKLKRLLDPP</sequence>
<dbReference type="Proteomes" id="UP000075502">
    <property type="component" value="Unassembled WGS sequence"/>
</dbReference>
<organism evidence="4 5">
    <name type="scientific">Sorangium cellulosum</name>
    <name type="common">Polyangium cellulosum</name>
    <dbReference type="NCBI Taxonomy" id="56"/>
    <lineage>
        <taxon>Bacteria</taxon>
        <taxon>Pseudomonadati</taxon>
        <taxon>Myxococcota</taxon>
        <taxon>Polyangia</taxon>
        <taxon>Polyangiales</taxon>
        <taxon>Polyangiaceae</taxon>
        <taxon>Sorangium</taxon>
    </lineage>
</organism>
<dbReference type="AlphaFoldDB" id="A0A150TT38"/>
<comment type="caution">
    <text evidence="4">The sequence shown here is derived from an EMBL/GenBank/DDBJ whole genome shotgun (WGS) entry which is preliminary data.</text>
</comment>
<feature type="region of interest" description="Disordered" evidence="2">
    <location>
        <begin position="98"/>
        <end position="171"/>
    </location>
</feature>
<proteinExistence type="predicted"/>
<gene>
    <name evidence="4" type="ORF">BE21_28350</name>
</gene>
<reference evidence="4 5" key="1">
    <citation type="submission" date="2014-02" db="EMBL/GenBank/DDBJ databases">
        <title>The small core and large imbalanced accessory genome model reveals a collaborative survival strategy of Sorangium cellulosum strains in nature.</title>
        <authorList>
            <person name="Han K."/>
            <person name="Peng R."/>
            <person name="Blom J."/>
            <person name="Li Y.-Z."/>
        </authorList>
    </citation>
    <scope>NUCLEOTIDE SEQUENCE [LARGE SCALE GENOMIC DNA]</scope>
    <source>
        <strain evidence="4 5">So0007-03</strain>
    </source>
</reference>
<evidence type="ECO:0000313" key="4">
    <source>
        <dbReference type="EMBL" id="KYG07638.1"/>
    </source>
</evidence>
<dbReference type="InterPro" id="IPR039565">
    <property type="entry name" value="BamD-like"/>
</dbReference>
<evidence type="ECO:0000256" key="2">
    <source>
        <dbReference type="SAM" id="MobiDB-lite"/>
    </source>
</evidence>
<name>A0A150TT38_SORCE</name>
<keyword evidence="1" id="KW-0732">Signal</keyword>
<dbReference type="EMBL" id="JEME01001260">
    <property type="protein sequence ID" value="KYG07638.1"/>
    <property type="molecule type" value="Genomic_DNA"/>
</dbReference>
<evidence type="ECO:0000259" key="3">
    <source>
        <dbReference type="Pfam" id="PF13525"/>
    </source>
</evidence>
<dbReference type="Gene3D" id="1.25.40.10">
    <property type="entry name" value="Tetratricopeptide repeat domain"/>
    <property type="match status" value="1"/>
</dbReference>
<feature type="compositionally biased region" description="Basic and acidic residues" evidence="2">
    <location>
        <begin position="142"/>
        <end position="158"/>
    </location>
</feature>
<dbReference type="InterPro" id="IPR011990">
    <property type="entry name" value="TPR-like_helical_dom_sf"/>
</dbReference>
<feature type="compositionally biased region" description="Low complexity" evidence="2">
    <location>
        <begin position="124"/>
        <end position="140"/>
    </location>
</feature>
<protein>
    <recommendedName>
        <fullName evidence="3">Outer membrane lipoprotein BamD-like domain-containing protein</fullName>
    </recommendedName>
</protein>
<evidence type="ECO:0000313" key="5">
    <source>
        <dbReference type="Proteomes" id="UP000075502"/>
    </source>
</evidence>
<accession>A0A150TT38</accession>
<evidence type="ECO:0000256" key="1">
    <source>
        <dbReference type="ARBA" id="ARBA00022729"/>
    </source>
</evidence>
<dbReference type="Pfam" id="PF13525">
    <property type="entry name" value="YfiO"/>
    <property type="match status" value="1"/>
</dbReference>